<dbReference type="Proteomes" id="UP000019276">
    <property type="component" value="Unassembled WGS sequence"/>
</dbReference>
<name>W7QJ35_9ALTE</name>
<accession>W7QJ35</accession>
<comment type="caution">
    <text evidence="1">The sequence shown here is derived from an EMBL/GenBank/DDBJ whole genome shotgun (WGS) entry which is preliminary data.</text>
</comment>
<dbReference type="EMBL" id="ARZY01000066">
    <property type="protein sequence ID" value="EWH08138.1"/>
    <property type="molecule type" value="Genomic_DNA"/>
</dbReference>
<dbReference type="AlphaFoldDB" id="W7QJ35"/>
<gene>
    <name evidence="1" type="ORF">DS2_18925</name>
</gene>
<evidence type="ECO:0000313" key="1">
    <source>
        <dbReference type="EMBL" id="EWH08138.1"/>
    </source>
</evidence>
<keyword evidence="2" id="KW-1185">Reference proteome</keyword>
<sequence length="73" mass="8274">MVNVIIGRLYCTDLQKAFLENHSSSELVGTEFKALLVWCNIWKLLDHNFREIKIAASLVAGNVELVAMYFSKA</sequence>
<protein>
    <submittedName>
        <fullName evidence="1">Uncharacterized protein</fullName>
    </submittedName>
</protein>
<proteinExistence type="predicted"/>
<evidence type="ECO:0000313" key="2">
    <source>
        <dbReference type="Proteomes" id="UP000019276"/>
    </source>
</evidence>
<reference evidence="1 2" key="1">
    <citation type="journal article" date="2014" name="Genome Announc.">
        <title>Draft Genome Sequence of the Agar-Degrading Bacterium Catenovulum sp. Strain DS-2, Isolated from Intestines of Haliotis diversicolor.</title>
        <authorList>
            <person name="Shan D."/>
            <person name="Li X."/>
            <person name="Gu Z."/>
            <person name="Wei G."/>
            <person name="Gao Z."/>
            <person name="Shao Z."/>
        </authorList>
    </citation>
    <scope>NUCLEOTIDE SEQUENCE [LARGE SCALE GENOMIC DNA]</scope>
    <source>
        <strain evidence="1 2">DS-2</strain>
    </source>
</reference>
<organism evidence="1 2">
    <name type="scientific">Catenovulum agarivorans DS-2</name>
    <dbReference type="NCBI Taxonomy" id="1328313"/>
    <lineage>
        <taxon>Bacteria</taxon>
        <taxon>Pseudomonadati</taxon>
        <taxon>Pseudomonadota</taxon>
        <taxon>Gammaproteobacteria</taxon>
        <taxon>Alteromonadales</taxon>
        <taxon>Alteromonadaceae</taxon>
        <taxon>Catenovulum</taxon>
    </lineage>
</organism>